<dbReference type="GeneID" id="301682133"/>
<comment type="caution">
    <text evidence="1">The sequence shown here is derived from an EMBL/GenBank/DDBJ whole genome shotgun (WGS) entry which is preliminary data.</text>
</comment>
<evidence type="ECO:0000313" key="1">
    <source>
        <dbReference type="EMBL" id="GCE93186.1"/>
    </source>
</evidence>
<dbReference type="EMBL" id="BIMW01000064">
    <property type="protein sequence ID" value="GCE93186.1"/>
    <property type="molecule type" value="Genomic_DNA"/>
</dbReference>
<sequence length="145" mass="16420">MNAAEQANNLEVASKIASVVNLFKAQFPDVRVDLKPWMNDPETRELVDPDSIDIGFNFPGRSRLMQSRCILIQIRLYHDPYDTGRKAIGVEAAGYDHRGQQWKVSTVDNWQFWGECQPADEGADKLKLFCRQIFELFNGVDSGAA</sequence>
<gene>
    <name evidence="1" type="ORF">NIES46_12350</name>
</gene>
<keyword evidence="2" id="KW-1185">Reference proteome</keyword>
<name>A0A5M3T5V6_LIMPL</name>
<accession>A0A5M3T5V6</accession>
<proteinExistence type="predicted"/>
<dbReference type="Proteomes" id="UP000326169">
    <property type="component" value="Unassembled WGS sequence"/>
</dbReference>
<evidence type="ECO:0000313" key="2">
    <source>
        <dbReference type="Proteomes" id="UP000326169"/>
    </source>
</evidence>
<reference evidence="1 2" key="1">
    <citation type="journal article" date="2019" name="J Genomics">
        <title>The Draft Genome of a Hydrogen-producing Cyanobacterium, Arthrospira platensis NIES-46.</title>
        <authorList>
            <person name="Suzuki S."/>
            <person name="Yamaguchi H."/>
            <person name="Kawachi M."/>
        </authorList>
    </citation>
    <scope>NUCLEOTIDE SEQUENCE [LARGE SCALE GENOMIC DNA]</scope>
    <source>
        <strain evidence="1 2">NIES-46</strain>
    </source>
</reference>
<protein>
    <submittedName>
        <fullName evidence="1">Uncharacterized protein</fullName>
    </submittedName>
</protein>
<organism evidence="1 2">
    <name type="scientific">Limnospira platensis NIES-46</name>
    <dbReference type="NCBI Taxonomy" id="1236695"/>
    <lineage>
        <taxon>Bacteria</taxon>
        <taxon>Bacillati</taxon>
        <taxon>Cyanobacteriota</taxon>
        <taxon>Cyanophyceae</taxon>
        <taxon>Oscillatoriophycideae</taxon>
        <taxon>Oscillatoriales</taxon>
        <taxon>Sirenicapillariaceae</taxon>
        <taxon>Limnospira</taxon>
    </lineage>
</organism>
<dbReference type="RefSeq" id="WP_006617030.1">
    <property type="nucleotide sequence ID" value="NZ_BIMW01000064.1"/>
</dbReference>